<evidence type="ECO:0000256" key="2">
    <source>
        <dbReference type="SAM" id="SignalP"/>
    </source>
</evidence>
<feature type="region of interest" description="Disordered" evidence="1">
    <location>
        <begin position="21"/>
        <end position="64"/>
    </location>
</feature>
<proteinExistence type="predicted"/>
<dbReference type="InterPro" id="IPR009078">
    <property type="entry name" value="Ferritin-like_SF"/>
</dbReference>
<feature type="signal peptide" evidence="2">
    <location>
        <begin position="1"/>
        <end position="20"/>
    </location>
</feature>
<dbReference type="InterPro" id="IPR005183">
    <property type="entry name" value="DUF305_CopM-like"/>
</dbReference>
<reference evidence="4" key="1">
    <citation type="submission" date="2020-02" db="EMBL/GenBank/DDBJ databases">
        <authorList>
            <person name="Meier V. D."/>
        </authorList>
    </citation>
    <scope>NUCLEOTIDE SEQUENCE</scope>
    <source>
        <strain evidence="4">AVDCRST_MAG90</strain>
    </source>
</reference>
<keyword evidence="2" id="KW-0732">Signal</keyword>
<dbReference type="InterPro" id="IPR012347">
    <property type="entry name" value="Ferritin-like"/>
</dbReference>
<dbReference type="EMBL" id="CADCUC010000357">
    <property type="protein sequence ID" value="CAA9337831.1"/>
    <property type="molecule type" value="Genomic_DNA"/>
</dbReference>
<evidence type="ECO:0000256" key="1">
    <source>
        <dbReference type="SAM" id="MobiDB-lite"/>
    </source>
</evidence>
<protein>
    <recommendedName>
        <fullName evidence="3">DUF305 domain-containing protein</fullName>
    </recommendedName>
</protein>
<dbReference type="PANTHER" id="PTHR36933:SF1">
    <property type="entry name" value="SLL0788 PROTEIN"/>
    <property type="match status" value="1"/>
</dbReference>
<evidence type="ECO:0000259" key="3">
    <source>
        <dbReference type="Pfam" id="PF03713"/>
    </source>
</evidence>
<dbReference type="SUPFAM" id="SSF47240">
    <property type="entry name" value="Ferritin-like"/>
    <property type="match status" value="1"/>
</dbReference>
<dbReference type="Gene3D" id="1.20.1260.10">
    <property type="match status" value="1"/>
</dbReference>
<dbReference type="Pfam" id="PF03713">
    <property type="entry name" value="DUF305"/>
    <property type="match status" value="1"/>
</dbReference>
<organism evidence="4">
    <name type="scientific">uncultured Microvirga sp</name>
    <dbReference type="NCBI Taxonomy" id="412392"/>
    <lineage>
        <taxon>Bacteria</taxon>
        <taxon>Pseudomonadati</taxon>
        <taxon>Pseudomonadota</taxon>
        <taxon>Alphaproteobacteria</taxon>
        <taxon>Hyphomicrobiales</taxon>
        <taxon>Methylobacteriaceae</taxon>
        <taxon>Microvirga</taxon>
        <taxon>environmental samples</taxon>
    </lineage>
</organism>
<dbReference type="CDD" id="cd00657">
    <property type="entry name" value="Ferritin_like"/>
    <property type="match status" value="1"/>
</dbReference>
<dbReference type="PANTHER" id="PTHR36933">
    <property type="entry name" value="SLL0788 PROTEIN"/>
    <property type="match status" value="1"/>
</dbReference>
<dbReference type="AlphaFoldDB" id="A0A6J4LTQ8"/>
<feature type="chain" id="PRO_5026983274" description="DUF305 domain-containing protein" evidence="2">
    <location>
        <begin position="21"/>
        <end position="144"/>
    </location>
</feature>
<gene>
    <name evidence="4" type="ORF">AVDCRST_MAG90-1844</name>
</gene>
<sequence>MTRFVLLLAAGLACAGPALAQHAGHGAPAPSTPPQAAQDRATGGDGDRQGRAAGGSPSTPDPATTAFQAANERMHHAMAAPPTGETNVDFARGMVAHHQGAVDMAKVMLQYGRDPELRKLAQDIVASQEKEIAFLQDWLRRAGK</sequence>
<feature type="domain" description="DUF305" evidence="3">
    <location>
        <begin position="63"/>
        <end position="139"/>
    </location>
</feature>
<accession>A0A6J4LTQ8</accession>
<name>A0A6J4LTQ8_9HYPH</name>
<evidence type="ECO:0000313" key="4">
    <source>
        <dbReference type="EMBL" id="CAA9337831.1"/>
    </source>
</evidence>